<dbReference type="EMBL" id="JACHHT010000001">
    <property type="protein sequence ID" value="MBB6520909.1"/>
    <property type="molecule type" value="Genomic_DNA"/>
</dbReference>
<keyword evidence="1" id="KW-0812">Transmembrane</keyword>
<dbReference type="Proteomes" id="UP000528457">
    <property type="component" value="Unassembled WGS sequence"/>
</dbReference>
<dbReference type="RefSeq" id="WP_166849967.1">
    <property type="nucleotide sequence ID" value="NZ_JAAONY010000001.1"/>
</dbReference>
<comment type="caution">
    <text evidence="2">The sequence shown here is derived from an EMBL/GenBank/DDBJ whole genome shotgun (WGS) entry which is preliminary data.</text>
</comment>
<keyword evidence="1" id="KW-0472">Membrane</keyword>
<gene>
    <name evidence="2" type="ORF">HNR48_001187</name>
</gene>
<dbReference type="AlphaFoldDB" id="A0A7X0MWG5"/>
<protein>
    <submittedName>
        <fullName evidence="2">Type IV pilus assembly protein PilW</fullName>
    </submittedName>
</protein>
<dbReference type="InterPro" id="IPR012902">
    <property type="entry name" value="N_methyl_site"/>
</dbReference>
<accession>A0A7X0MWG5</accession>
<name>A0A7X0MWG5_9GAMM</name>
<reference evidence="2 3" key="1">
    <citation type="submission" date="2020-08" db="EMBL/GenBank/DDBJ databases">
        <title>Genomic Encyclopedia of Type Strains, Phase IV (KMG-IV): sequencing the most valuable type-strain genomes for metagenomic binning, comparative biology and taxonomic classification.</title>
        <authorList>
            <person name="Goeker M."/>
        </authorList>
    </citation>
    <scope>NUCLEOTIDE SEQUENCE [LARGE SCALE GENOMIC DNA]</scope>
    <source>
        <strain evidence="2 3">DSM 22368</strain>
    </source>
</reference>
<evidence type="ECO:0000256" key="1">
    <source>
        <dbReference type="SAM" id="Phobius"/>
    </source>
</evidence>
<sequence>MSKSIMLKHQQRGVGLIELMVSVTIGLLIMAGVVQLYLTSVETQRSQEGLSRIQENIRFVSNRITDEGASSGFLGCVPRLDDDSRVINLLTDNTGVDGNGVPEVNNFASSISGLENSGLNNTDEVFFRFATAKSIPLMNEFAAGTDPSLTLDNSINFQAAYNSIKQWDIGVLTDCNYAVVFLVTNDPGTDGVVEISRSKTIPPGSPNGGQGNQDVDTTITFRGVNDDISDGRPRARMYLAGMGGYSYDVQLSEAAKQINSGGGNAQCDANYPQYCALFRNGQEIMDGVVDFQVEYGWRNGNLVSFGNATAVASAGMWNRIDRIKMDVTLSAIEVTGTNDNSTSKRIQRELSQVVMLKNPVVEL</sequence>
<keyword evidence="3" id="KW-1185">Reference proteome</keyword>
<feature type="transmembrane region" description="Helical" evidence="1">
    <location>
        <begin position="12"/>
        <end position="38"/>
    </location>
</feature>
<organism evidence="2 3">
    <name type="scientific">Pseudoteredinibacter isoporae</name>
    <dbReference type="NCBI Taxonomy" id="570281"/>
    <lineage>
        <taxon>Bacteria</taxon>
        <taxon>Pseudomonadati</taxon>
        <taxon>Pseudomonadota</taxon>
        <taxon>Gammaproteobacteria</taxon>
        <taxon>Cellvibrionales</taxon>
        <taxon>Cellvibrionaceae</taxon>
        <taxon>Pseudoteredinibacter</taxon>
    </lineage>
</organism>
<keyword evidence="1" id="KW-1133">Transmembrane helix</keyword>
<evidence type="ECO:0000313" key="2">
    <source>
        <dbReference type="EMBL" id="MBB6520909.1"/>
    </source>
</evidence>
<dbReference type="Pfam" id="PF07963">
    <property type="entry name" value="N_methyl"/>
    <property type="match status" value="1"/>
</dbReference>
<evidence type="ECO:0000313" key="3">
    <source>
        <dbReference type="Proteomes" id="UP000528457"/>
    </source>
</evidence>
<dbReference type="InParanoid" id="A0A7X0MWG5"/>
<proteinExistence type="predicted"/>